<feature type="transmembrane region" description="Helical" evidence="1">
    <location>
        <begin position="32"/>
        <end position="50"/>
    </location>
</feature>
<accession>A0A150G1C8</accession>
<evidence type="ECO:0000313" key="3">
    <source>
        <dbReference type="Proteomes" id="UP000075714"/>
    </source>
</evidence>
<sequence>MAPTANAAPSGSRFAHPWLAPLPPGRARAYDLLYKTVATGLVAFSAFSFFEVGRGTYYVMHSNRAGQQGDQVPASPSQ</sequence>
<dbReference type="EMBL" id="LSYV01000084">
    <property type="protein sequence ID" value="KXZ43673.1"/>
    <property type="molecule type" value="Genomic_DNA"/>
</dbReference>
<name>A0A150G1C8_GONPE</name>
<reference evidence="3" key="1">
    <citation type="journal article" date="2016" name="Nat. Commun.">
        <title>The Gonium pectorale genome demonstrates co-option of cell cycle regulation during the evolution of multicellularity.</title>
        <authorList>
            <person name="Hanschen E.R."/>
            <person name="Marriage T.N."/>
            <person name="Ferris P.J."/>
            <person name="Hamaji T."/>
            <person name="Toyoda A."/>
            <person name="Fujiyama A."/>
            <person name="Neme R."/>
            <person name="Noguchi H."/>
            <person name="Minakuchi Y."/>
            <person name="Suzuki M."/>
            <person name="Kawai-Toyooka H."/>
            <person name="Smith D.R."/>
            <person name="Sparks H."/>
            <person name="Anderson J."/>
            <person name="Bakaric R."/>
            <person name="Luria V."/>
            <person name="Karger A."/>
            <person name="Kirschner M.W."/>
            <person name="Durand P.M."/>
            <person name="Michod R.E."/>
            <person name="Nozaki H."/>
            <person name="Olson B.J."/>
        </authorList>
    </citation>
    <scope>NUCLEOTIDE SEQUENCE [LARGE SCALE GENOMIC DNA]</scope>
    <source>
        <strain evidence="3">NIES-2863</strain>
    </source>
</reference>
<evidence type="ECO:0000313" key="2">
    <source>
        <dbReference type="EMBL" id="KXZ43673.1"/>
    </source>
</evidence>
<organism evidence="2 3">
    <name type="scientific">Gonium pectorale</name>
    <name type="common">Green alga</name>
    <dbReference type="NCBI Taxonomy" id="33097"/>
    <lineage>
        <taxon>Eukaryota</taxon>
        <taxon>Viridiplantae</taxon>
        <taxon>Chlorophyta</taxon>
        <taxon>core chlorophytes</taxon>
        <taxon>Chlorophyceae</taxon>
        <taxon>CS clade</taxon>
        <taxon>Chlamydomonadales</taxon>
        <taxon>Volvocaceae</taxon>
        <taxon>Gonium</taxon>
    </lineage>
</organism>
<dbReference type="Proteomes" id="UP000075714">
    <property type="component" value="Unassembled WGS sequence"/>
</dbReference>
<proteinExistence type="predicted"/>
<comment type="caution">
    <text evidence="2">The sequence shown here is derived from an EMBL/GenBank/DDBJ whole genome shotgun (WGS) entry which is preliminary data.</text>
</comment>
<gene>
    <name evidence="2" type="ORF">GPECTOR_83g285</name>
</gene>
<evidence type="ECO:0000256" key="1">
    <source>
        <dbReference type="SAM" id="Phobius"/>
    </source>
</evidence>
<keyword evidence="3" id="KW-1185">Reference proteome</keyword>
<keyword evidence="1" id="KW-0812">Transmembrane</keyword>
<keyword evidence="1" id="KW-0472">Membrane</keyword>
<dbReference type="OrthoDB" id="548006at2759"/>
<keyword evidence="1" id="KW-1133">Transmembrane helix</keyword>
<protein>
    <submittedName>
        <fullName evidence="2">Uncharacterized protein</fullName>
    </submittedName>
</protein>
<dbReference type="AlphaFoldDB" id="A0A150G1C8"/>